<sequence>MEEITMSSNSTATLTFTFDGNAPSAWISALSRPNPSDSWIDPESPGSVVLREIMTHSSVDTDVAGKTKTLTANIPEQADVLSALLEVYVSADVKILLMAGCEKVDNLICVTSKTTRLMPNGFVISCEQKAERLMYFMTQNGICVLADPTINLSAEKLPGATFFASEQEMDAEGLARWGENGGEGWRTHATMQNGRPLLLNGFGNMIELGDEPEVTINSLSN</sequence>
<keyword evidence="1" id="KW-0614">Plasmid</keyword>
<name>L7Z3P0_CITFR</name>
<evidence type="ECO:0000313" key="1">
    <source>
        <dbReference type="EMBL" id="AGE11247.1"/>
    </source>
</evidence>
<dbReference type="EMBL" id="JQ996150">
    <property type="protein sequence ID" value="AGE11247.1"/>
    <property type="molecule type" value="Genomic_DNA"/>
</dbReference>
<organism evidence="1">
    <name type="scientific">Citrobacter freundii</name>
    <dbReference type="NCBI Taxonomy" id="546"/>
    <lineage>
        <taxon>Bacteria</taxon>
        <taxon>Pseudomonadati</taxon>
        <taxon>Pseudomonadota</taxon>
        <taxon>Gammaproteobacteria</taxon>
        <taxon>Enterobacterales</taxon>
        <taxon>Enterobacteriaceae</taxon>
        <taxon>Citrobacter</taxon>
        <taxon>Citrobacter freundii complex</taxon>
    </lineage>
</organism>
<reference evidence="1" key="1">
    <citation type="journal article" date="2013" name="Antimicrob. Agents Chemother.">
        <title>Complete Sequence of the IncT-Type Plasmid pT-OXA-181 Carrying the blaOXA-181 Carbapenemase Gene from Citrobacter freundii.</title>
        <authorList>
            <person name="Villa L."/>
            <person name="Carattoli A."/>
            <person name="Nordmann P."/>
            <person name="Carta C."/>
            <person name="Poirel L."/>
        </authorList>
    </citation>
    <scope>NUCLEOTIDE SEQUENCE</scope>
    <source>
        <strain evidence="1">CFSTE</strain>
        <plasmid evidence="1">pT-OXA-181</plasmid>
    </source>
</reference>
<proteinExistence type="predicted"/>
<geneLocation type="plasmid" evidence="1">
    <name>pT-OXA-181</name>
</geneLocation>
<accession>L7Z3P0</accession>
<dbReference type="AlphaFoldDB" id="L7Z3P0"/>
<protein>
    <submittedName>
        <fullName evidence="1">Uncharacterized protein</fullName>
    </submittedName>
</protein>